<dbReference type="GO" id="GO:0009055">
    <property type="term" value="F:electron transfer activity"/>
    <property type="evidence" value="ECO:0007669"/>
    <property type="project" value="InterPro"/>
</dbReference>
<keyword evidence="1" id="KW-0813">Transport</keyword>
<keyword evidence="5 6" id="KW-0408">Iron</keyword>
<evidence type="ECO:0000256" key="4">
    <source>
        <dbReference type="ARBA" id="ARBA00022982"/>
    </source>
</evidence>
<feature type="chain" id="PRO_5037045149" evidence="7">
    <location>
        <begin position="19"/>
        <end position="140"/>
    </location>
</feature>
<feature type="binding site" description="covalent" evidence="6">
    <location>
        <position position="112"/>
    </location>
    <ligand>
        <name>heme c</name>
        <dbReference type="ChEBI" id="CHEBI:61717"/>
    </ligand>
</feature>
<proteinExistence type="predicted"/>
<reference evidence="9" key="1">
    <citation type="submission" date="2020-11" db="EMBL/GenBank/DDBJ databases">
        <title>Bacterial whole genome sequence for Panacibacter sp. DH6.</title>
        <authorList>
            <person name="Le V."/>
            <person name="Ko S."/>
            <person name="Ahn C.-Y."/>
            <person name="Oh H.-M."/>
        </authorList>
    </citation>
    <scope>NUCLEOTIDE SEQUENCE</scope>
    <source>
        <strain evidence="9">DH6</strain>
    </source>
</reference>
<evidence type="ECO:0000256" key="2">
    <source>
        <dbReference type="ARBA" id="ARBA00022617"/>
    </source>
</evidence>
<dbReference type="InterPro" id="IPR009056">
    <property type="entry name" value="Cyt_c-like_dom"/>
</dbReference>
<name>A0A931E6K7_9BACT</name>
<keyword evidence="3 6" id="KW-0479">Metal-binding</keyword>
<dbReference type="PRINTS" id="PR00606">
    <property type="entry name" value="CYTCHROMECID"/>
</dbReference>
<feature type="binding site" description="covalent" evidence="6">
    <location>
        <position position="67"/>
    </location>
    <ligand>
        <name>heme c</name>
        <dbReference type="ChEBI" id="CHEBI:61717"/>
    </ligand>
</feature>
<dbReference type="InterPro" id="IPR036909">
    <property type="entry name" value="Cyt_c-like_dom_sf"/>
</dbReference>
<dbReference type="Gene3D" id="1.10.760.10">
    <property type="entry name" value="Cytochrome c-like domain"/>
    <property type="match status" value="1"/>
</dbReference>
<evidence type="ECO:0000313" key="9">
    <source>
        <dbReference type="EMBL" id="MBG9376099.1"/>
    </source>
</evidence>
<feature type="binding site" description="covalent" evidence="6">
    <location>
        <position position="63"/>
    </location>
    <ligand>
        <name>heme c</name>
        <dbReference type="ChEBI" id="CHEBI:61717"/>
    </ligand>
</feature>
<accession>A0A931E6K7</accession>
<evidence type="ECO:0000259" key="8">
    <source>
        <dbReference type="PROSITE" id="PS51007"/>
    </source>
</evidence>
<keyword evidence="7" id="KW-0732">Signal</keyword>
<comment type="caution">
    <text evidence="9">The sequence shown here is derived from an EMBL/GenBank/DDBJ whole genome shotgun (WGS) entry which is preliminary data.</text>
</comment>
<keyword evidence="4" id="KW-0249">Electron transport</keyword>
<dbReference type="Pfam" id="PF00034">
    <property type="entry name" value="Cytochrom_C"/>
    <property type="match status" value="1"/>
</dbReference>
<evidence type="ECO:0000256" key="7">
    <source>
        <dbReference type="SAM" id="SignalP"/>
    </source>
</evidence>
<evidence type="ECO:0000256" key="1">
    <source>
        <dbReference type="ARBA" id="ARBA00022448"/>
    </source>
</evidence>
<evidence type="ECO:0000256" key="6">
    <source>
        <dbReference type="PIRSR" id="PIRSR602324-1"/>
    </source>
</evidence>
<dbReference type="Proteomes" id="UP000628448">
    <property type="component" value="Unassembled WGS sequence"/>
</dbReference>
<feature type="signal peptide" evidence="7">
    <location>
        <begin position="1"/>
        <end position="18"/>
    </location>
</feature>
<dbReference type="AlphaFoldDB" id="A0A931E6K7"/>
<feature type="domain" description="Cytochrome c" evidence="8">
    <location>
        <begin position="49"/>
        <end position="134"/>
    </location>
</feature>
<dbReference type="GO" id="GO:0005506">
    <property type="term" value="F:iron ion binding"/>
    <property type="evidence" value="ECO:0007669"/>
    <property type="project" value="InterPro"/>
</dbReference>
<evidence type="ECO:0000313" key="10">
    <source>
        <dbReference type="Proteomes" id="UP000628448"/>
    </source>
</evidence>
<keyword evidence="10" id="KW-1185">Reference proteome</keyword>
<sequence>MKSTVIVYICCLCLLAFSCDSRPKQNPKYTPATSATDSVINSGGKVAVENYREGARMIAANDCFTCHRVEEKTIGPSYREVAARYHFNDGNVENLAHSIMYGAKGLWGEREMTPHPGLEKRDAMEMARYILSLDTTNKAN</sequence>
<gene>
    <name evidence="9" type="ORF">I5907_07630</name>
</gene>
<comment type="PTM">
    <text evidence="6">Binds 1 heme c group covalently per subunit.</text>
</comment>
<dbReference type="PROSITE" id="PS51257">
    <property type="entry name" value="PROKAR_LIPOPROTEIN"/>
    <property type="match status" value="1"/>
</dbReference>
<dbReference type="EMBL" id="JADWYR010000001">
    <property type="protein sequence ID" value="MBG9376099.1"/>
    <property type="molecule type" value="Genomic_DNA"/>
</dbReference>
<organism evidence="9 10">
    <name type="scientific">Panacibacter microcysteis</name>
    <dbReference type="NCBI Taxonomy" id="2793269"/>
    <lineage>
        <taxon>Bacteria</taxon>
        <taxon>Pseudomonadati</taxon>
        <taxon>Bacteroidota</taxon>
        <taxon>Chitinophagia</taxon>
        <taxon>Chitinophagales</taxon>
        <taxon>Chitinophagaceae</taxon>
        <taxon>Panacibacter</taxon>
    </lineage>
</organism>
<dbReference type="GO" id="GO:0020037">
    <property type="term" value="F:heme binding"/>
    <property type="evidence" value="ECO:0007669"/>
    <property type="project" value="InterPro"/>
</dbReference>
<dbReference type="RefSeq" id="WP_196990121.1">
    <property type="nucleotide sequence ID" value="NZ_JADWYR010000001.1"/>
</dbReference>
<keyword evidence="2 6" id="KW-0349">Heme</keyword>
<dbReference type="PROSITE" id="PS51007">
    <property type="entry name" value="CYTC"/>
    <property type="match status" value="1"/>
</dbReference>
<dbReference type="InterPro" id="IPR002324">
    <property type="entry name" value="Cyt_c_ID"/>
</dbReference>
<protein>
    <submittedName>
        <fullName evidence="9">C-type cytochrome</fullName>
    </submittedName>
</protein>
<evidence type="ECO:0000256" key="3">
    <source>
        <dbReference type="ARBA" id="ARBA00022723"/>
    </source>
</evidence>
<evidence type="ECO:0000256" key="5">
    <source>
        <dbReference type="ARBA" id="ARBA00023004"/>
    </source>
</evidence>
<dbReference type="SUPFAM" id="SSF46626">
    <property type="entry name" value="Cytochrome c"/>
    <property type="match status" value="1"/>
</dbReference>